<feature type="region of interest" description="Disordered" evidence="1">
    <location>
        <begin position="354"/>
        <end position="373"/>
    </location>
</feature>
<keyword evidence="4" id="KW-1185">Reference proteome</keyword>
<evidence type="ECO:0000313" key="3">
    <source>
        <dbReference type="EMBL" id="KFK26558.1"/>
    </source>
</evidence>
<dbReference type="Gramene" id="KFK26558">
    <property type="protein sequence ID" value="KFK26558"/>
    <property type="gene ID" value="AALP_AA8G264200"/>
</dbReference>
<dbReference type="EMBL" id="CM002876">
    <property type="protein sequence ID" value="KFK26558.1"/>
    <property type="molecule type" value="Genomic_DNA"/>
</dbReference>
<dbReference type="Pfam" id="PF20167">
    <property type="entry name" value="Transposase_32"/>
    <property type="match status" value="1"/>
</dbReference>
<feature type="domain" description="Putative plant transposon protein" evidence="2">
    <location>
        <begin position="150"/>
        <end position="296"/>
    </location>
</feature>
<evidence type="ECO:0000256" key="1">
    <source>
        <dbReference type="SAM" id="MobiDB-lite"/>
    </source>
</evidence>
<dbReference type="OrthoDB" id="1114110at2759"/>
<reference evidence="4" key="1">
    <citation type="journal article" date="2015" name="Nat. Plants">
        <title>Genome expansion of Arabis alpina linked with retrotransposition and reduced symmetric DNA methylation.</title>
        <authorList>
            <person name="Willing E.M."/>
            <person name="Rawat V."/>
            <person name="Mandakova T."/>
            <person name="Maumus F."/>
            <person name="James G.V."/>
            <person name="Nordstroem K.J."/>
            <person name="Becker C."/>
            <person name="Warthmann N."/>
            <person name="Chica C."/>
            <person name="Szarzynska B."/>
            <person name="Zytnicki M."/>
            <person name="Albani M.C."/>
            <person name="Kiefer C."/>
            <person name="Bergonzi S."/>
            <person name="Castaings L."/>
            <person name="Mateos J.L."/>
            <person name="Berns M.C."/>
            <person name="Bujdoso N."/>
            <person name="Piofczyk T."/>
            <person name="de Lorenzo L."/>
            <person name="Barrero-Sicilia C."/>
            <person name="Mateos I."/>
            <person name="Piednoel M."/>
            <person name="Hagmann J."/>
            <person name="Chen-Min-Tao R."/>
            <person name="Iglesias-Fernandez R."/>
            <person name="Schuster S.C."/>
            <person name="Alonso-Blanco C."/>
            <person name="Roudier F."/>
            <person name="Carbonero P."/>
            <person name="Paz-Ares J."/>
            <person name="Davis S.J."/>
            <person name="Pecinka A."/>
            <person name="Quesneville H."/>
            <person name="Colot V."/>
            <person name="Lysak M.A."/>
            <person name="Weigel D."/>
            <person name="Coupland G."/>
            <person name="Schneeberger K."/>
        </authorList>
    </citation>
    <scope>NUCLEOTIDE SEQUENCE [LARGE SCALE GENOMIC DNA]</scope>
    <source>
        <strain evidence="4">cv. Pajares</strain>
    </source>
</reference>
<feature type="compositionally biased region" description="Polar residues" evidence="1">
    <location>
        <begin position="324"/>
        <end position="333"/>
    </location>
</feature>
<feature type="region of interest" description="Disordered" evidence="1">
    <location>
        <begin position="19"/>
        <end position="53"/>
    </location>
</feature>
<dbReference type="AlphaFoldDB" id="A0A087G9K6"/>
<dbReference type="InterPro" id="IPR046796">
    <property type="entry name" value="Transposase_32_dom"/>
</dbReference>
<gene>
    <name evidence="3" type="ordered locus">AALP_Aa8g264200</name>
</gene>
<feature type="region of interest" description="Disordered" evidence="1">
    <location>
        <begin position="310"/>
        <end position="333"/>
    </location>
</feature>
<name>A0A087G9K6_ARAAL</name>
<feature type="compositionally biased region" description="Polar residues" evidence="1">
    <location>
        <begin position="23"/>
        <end position="36"/>
    </location>
</feature>
<evidence type="ECO:0000313" key="4">
    <source>
        <dbReference type="Proteomes" id="UP000029120"/>
    </source>
</evidence>
<accession>A0A087G9K6</accession>
<protein>
    <recommendedName>
        <fullName evidence="2">Putative plant transposon protein domain-containing protein</fullName>
    </recommendedName>
</protein>
<dbReference type="Proteomes" id="UP000029120">
    <property type="component" value="Chromosome 8"/>
</dbReference>
<sequence length="373" mass="41140">MKSFIDSIQNLVQSEQPHVLASPTGTHQPDATQAASSPPVVVDPTVDHPEPDLNQFQTPIERIPAPILESKGYVGAARPADSPLNRLTEVSDEEEGAPLIKKRRVMPLGSGGPASRVQSARSQSSGPHAIVGATRFHTFAAQSRQFIVHAGFQRTLTDVEVFDVEVVQEFWAHLPSVKSEDVSVRVWLRGHECEFSPARVNALFGLPDVDYFVFLEHDVRDMRSLVRICGTNWSPTMNPFYKNRNRLMLLYRLGNGIPFNFGKLVVDHVLSVARSSVAKLYLPFPSLICRLLAAQRPVERLQDVVSPHLPPEEVVEPEDIPDQATASSGPSSTNLQRAIRLAIQILEVALTGGDEVEKEEESMAKNKGKRKAA</sequence>
<proteinExistence type="predicted"/>
<organism evidence="3 4">
    <name type="scientific">Arabis alpina</name>
    <name type="common">Alpine rock-cress</name>
    <dbReference type="NCBI Taxonomy" id="50452"/>
    <lineage>
        <taxon>Eukaryota</taxon>
        <taxon>Viridiplantae</taxon>
        <taxon>Streptophyta</taxon>
        <taxon>Embryophyta</taxon>
        <taxon>Tracheophyta</taxon>
        <taxon>Spermatophyta</taxon>
        <taxon>Magnoliopsida</taxon>
        <taxon>eudicotyledons</taxon>
        <taxon>Gunneridae</taxon>
        <taxon>Pentapetalae</taxon>
        <taxon>rosids</taxon>
        <taxon>malvids</taxon>
        <taxon>Brassicales</taxon>
        <taxon>Brassicaceae</taxon>
        <taxon>Arabideae</taxon>
        <taxon>Arabis</taxon>
    </lineage>
</organism>
<evidence type="ECO:0000259" key="2">
    <source>
        <dbReference type="Pfam" id="PF20167"/>
    </source>
</evidence>